<feature type="compositionally biased region" description="Basic and acidic residues" evidence="1">
    <location>
        <begin position="180"/>
        <end position="189"/>
    </location>
</feature>
<evidence type="ECO:0000313" key="2">
    <source>
        <dbReference type="EMBL" id="KAG9458806.1"/>
    </source>
</evidence>
<feature type="region of interest" description="Disordered" evidence="1">
    <location>
        <begin position="118"/>
        <end position="306"/>
    </location>
</feature>
<proteinExistence type="predicted"/>
<evidence type="ECO:0000256" key="1">
    <source>
        <dbReference type="SAM" id="MobiDB-lite"/>
    </source>
</evidence>
<feature type="compositionally biased region" description="Gly residues" evidence="1">
    <location>
        <begin position="124"/>
        <end position="148"/>
    </location>
</feature>
<name>A0AAV7FG43_ARIFI</name>
<accession>A0AAV7FG43</accession>
<reference evidence="2 3" key="1">
    <citation type="submission" date="2021-07" db="EMBL/GenBank/DDBJ databases">
        <title>The Aristolochia fimbriata genome: insights into angiosperm evolution, floral development and chemical biosynthesis.</title>
        <authorList>
            <person name="Jiao Y."/>
        </authorList>
    </citation>
    <scope>NUCLEOTIDE SEQUENCE [LARGE SCALE GENOMIC DNA]</scope>
    <source>
        <strain evidence="2">IBCAS-2021</strain>
        <tissue evidence="2">Leaf</tissue>
    </source>
</reference>
<dbReference type="AlphaFoldDB" id="A0AAV7FG43"/>
<dbReference type="EMBL" id="JAINDJ010000002">
    <property type="protein sequence ID" value="KAG9458806.1"/>
    <property type="molecule type" value="Genomic_DNA"/>
</dbReference>
<feature type="compositionally biased region" description="Polar residues" evidence="1">
    <location>
        <begin position="214"/>
        <end position="225"/>
    </location>
</feature>
<feature type="compositionally biased region" description="Basic and acidic residues" evidence="1">
    <location>
        <begin position="236"/>
        <end position="294"/>
    </location>
</feature>
<evidence type="ECO:0000313" key="3">
    <source>
        <dbReference type="Proteomes" id="UP000825729"/>
    </source>
</evidence>
<organism evidence="2 3">
    <name type="scientific">Aristolochia fimbriata</name>
    <name type="common">White veined hardy Dutchman's pipe vine</name>
    <dbReference type="NCBI Taxonomy" id="158543"/>
    <lineage>
        <taxon>Eukaryota</taxon>
        <taxon>Viridiplantae</taxon>
        <taxon>Streptophyta</taxon>
        <taxon>Embryophyta</taxon>
        <taxon>Tracheophyta</taxon>
        <taxon>Spermatophyta</taxon>
        <taxon>Magnoliopsida</taxon>
        <taxon>Magnoliidae</taxon>
        <taxon>Piperales</taxon>
        <taxon>Aristolochiaceae</taxon>
        <taxon>Aristolochia</taxon>
    </lineage>
</organism>
<feature type="compositionally biased region" description="Basic and acidic residues" evidence="1">
    <location>
        <begin position="197"/>
        <end position="213"/>
    </location>
</feature>
<dbReference type="Proteomes" id="UP000825729">
    <property type="component" value="Unassembled WGS sequence"/>
</dbReference>
<feature type="region of interest" description="Disordered" evidence="1">
    <location>
        <begin position="20"/>
        <end position="55"/>
    </location>
</feature>
<comment type="caution">
    <text evidence="2">The sequence shown here is derived from an EMBL/GenBank/DDBJ whole genome shotgun (WGS) entry which is preliminary data.</text>
</comment>
<keyword evidence="3" id="KW-1185">Reference proteome</keyword>
<sequence>MSEKFTWQLLQTVAPLSEQFNTTAVEPPEWTKRRTDSQPPLKSPRKGSGPWNFRGKSQVEAYRENESLAVKEEKAKETLRITISTERDFDSHRERFRFPPREILIPTEKVWSFFSSDSRWGEESGLGGDSVRGGVGGGREGGRGGESGRGSRRGSRESGSRESGVGESGSRESQSGIGDQKIRNQEIKIKKSKKSKQNQEIKGSRGLKSKEIKVNQNQNQIQSKSRNQENQEGESGEGRIKNQESEIGESRIKNVKKGEIRREKGRGEGEGEKKEKEKGEIKPRNEGEVDEPHFRKACGGSPRNEGVTLDEPCIRRSCGGSPRNEGELDEQRIRRACRGPPRNTGEATAWGLLGGRVACSKRVTVVGQCFEGFDNGKLCGVTGFGNIMP</sequence>
<gene>
    <name evidence="2" type="ORF">H6P81_003314</name>
</gene>
<protein>
    <submittedName>
        <fullName evidence="2">Uncharacterized protein</fullName>
    </submittedName>
</protein>